<keyword evidence="1" id="KW-0812">Transmembrane</keyword>
<evidence type="ECO:0000256" key="1">
    <source>
        <dbReference type="SAM" id="Phobius"/>
    </source>
</evidence>
<dbReference type="Gramene" id="Pp3c14_3220V3.2">
    <property type="protein sequence ID" value="PAC:32962623.CDS.1"/>
    <property type="gene ID" value="Pp3c14_3220"/>
</dbReference>
<dbReference type="InParanoid" id="A0A2K1JGX0"/>
<accession>A0A2K1JGX0</accession>
<keyword evidence="1" id="KW-0472">Membrane</keyword>
<sequence length="75" mass="8504">MKQEWKLAAVQSLDPLHEISSLVIKAYALSLLLLFSVLVWSLSDAWMRMEPHAEDVFMPAYNTGIFDFSLSRSAS</sequence>
<evidence type="ECO:0000313" key="3">
    <source>
        <dbReference type="EnsemblPlants" id="PAC:32962622.CDS.1"/>
    </source>
</evidence>
<dbReference type="EnsemblPlants" id="Pp3c14_3220V3.1">
    <property type="protein sequence ID" value="PAC:32962622.CDS.1"/>
    <property type="gene ID" value="Pp3c14_3220"/>
</dbReference>
<organism evidence="2">
    <name type="scientific">Physcomitrium patens</name>
    <name type="common">Spreading-leaved earth moss</name>
    <name type="synonym">Physcomitrella patens</name>
    <dbReference type="NCBI Taxonomy" id="3218"/>
    <lineage>
        <taxon>Eukaryota</taxon>
        <taxon>Viridiplantae</taxon>
        <taxon>Streptophyta</taxon>
        <taxon>Embryophyta</taxon>
        <taxon>Bryophyta</taxon>
        <taxon>Bryophytina</taxon>
        <taxon>Bryopsida</taxon>
        <taxon>Funariidae</taxon>
        <taxon>Funariales</taxon>
        <taxon>Funariaceae</taxon>
        <taxon>Physcomitrium</taxon>
    </lineage>
</organism>
<gene>
    <name evidence="2" type="ORF">PHYPA_017938</name>
</gene>
<proteinExistence type="predicted"/>
<reference evidence="3" key="3">
    <citation type="submission" date="2020-12" db="UniProtKB">
        <authorList>
            <consortium name="EnsemblPlants"/>
        </authorList>
    </citation>
    <scope>IDENTIFICATION</scope>
</reference>
<dbReference type="AlphaFoldDB" id="A0A2K1JGX0"/>
<dbReference type="Gramene" id="Pp3c14_3220V3.1">
    <property type="protein sequence ID" value="PAC:32962622.CDS.1"/>
    <property type="gene ID" value="Pp3c14_3220"/>
</dbReference>
<evidence type="ECO:0000313" key="4">
    <source>
        <dbReference type="Proteomes" id="UP000006727"/>
    </source>
</evidence>
<name>A0A2K1JGX0_PHYPA</name>
<protein>
    <submittedName>
        <fullName evidence="2 3">Uncharacterized protein</fullName>
    </submittedName>
</protein>
<dbReference type="PaxDb" id="3218-PP1S126_24V6.1"/>
<dbReference type="EMBL" id="ABEU02000014">
    <property type="protein sequence ID" value="PNR40536.1"/>
    <property type="molecule type" value="Genomic_DNA"/>
</dbReference>
<reference evidence="2 4" key="2">
    <citation type="journal article" date="2018" name="Plant J.">
        <title>The Physcomitrella patens chromosome-scale assembly reveals moss genome structure and evolution.</title>
        <authorList>
            <person name="Lang D."/>
            <person name="Ullrich K.K."/>
            <person name="Murat F."/>
            <person name="Fuchs J."/>
            <person name="Jenkins J."/>
            <person name="Haas F.B."/>
            <person name="Piednoel M."/>
            <person name="Gundlach H."/>
            <person name="Van Bel M."/>
            <person name="Meyberg R."/>
            <person name="Vives C."/>
            <person name="Morata J."/>
            <person name="Symeonidi A."/>
            <person name="Hiss M."/>
            <person name="Muchero W."/>
            <person name="Kamisugi Y."/>
            <person name="Saleh O."/>
            <person name="Blanc G."/>
            <person name="Decker E.L."/>
            <person name="van Gessel N."/>
            <person name="Grimwood J."/>
            <person name="Hayes R.D."/>
            <person name="Graham S.W."/>
            <person name="Gunter L.E."/>
            <person name="McDaniel S.F."/>
            <person name="Hoernstein S.N.W."/>
            <person name="Larsson A."/>
            <person name="Li F.W."/>
            <person name="Perroud P.F."/>
            <person name="Phillips J."/>
            <person name="Ranjan P."/>
            <person name="Rokshar D.S."/>
            <person name="Rothfels C.J."/>
            <person name="Schneider L."/>
            <person name="Shu S."/>
            <person name="Stevenson D.W."/>
            <person name="Thummler F."/>
            <person name="Tillich M."/>
            <person name="Villarreal Aguilar J.C."/>
            <person name="Widiez T."/>
            <person name="Wong G.K."/>
            <person name="Wymore A."/>
            <person name="Zhang Y."/>
            <person name="Zimmer A.D."/>
            <person name="Quatrano R.S."/>
            <person name="Mayer K.F.X."/>
            <person name="Goodstein D."/>
            <person name="Casacuberta J.M."/>
            <person name="Vandepoele K."/>
            <person name="Reski R."/>
            <person name="Cuming A.C."/>
            <person name="Tuskan G.A."/>
            <person name="Maumus F."/>
            <person name="Salse J."/>
            <person name="Schmutz J."/>
            <person name="Rensing S.A."/>
        </authorList>
    </citation>
    <scope>NUCLEOTIDE SEQUENCE [LARGE SCALE GENOMIC DNA]</scope>
    <source>
        <strain evidence="3 4">cv. Gransden 2004</strain>
    </source>
</reference>
<reference evidence="2 4" key="1">
    <citation type="journal article" date="2008" name="Science">
        <title>The Physcomitrella genome reveals evolutionary insights into the conquest of land by plants.</title>
        <authorList>
            <person name="Rensing S."/>
            <person name="Lang D."/>
            <person name="Zimmer A."/>
            <person name="Terry A."/>
            <person name="Salamov A."/>
            <person name="Shapiro H."/>
            <person name="Nishiyama T."/>
            <person name="Perroud P.-F."/>
            <person name="Lindquist E."/>
            <person name="Kamisugi Y."/>
            <person name="Tanahashi T."/>
            <person name="Sakakibara K."/>
            <person name="Fujita T."/>
            <person name="Oishi K."/>
            <person name="Shin-I T."/>
            <person name="Kuroki Y."/>
            <person name="Toyoda A."/>
            <person name="Suzuki Y."/>
            <person name="Hashimoto A."/>
            <person name="Yamaguchi K."/>
            <person name="Sugano A."/>
            <person name="Kohara Y."/>
            <person name="Fujiyama A."/>
            <person name="Anterola A."/>
            <person name="Aoki S."/>
            <person name="Ashton N."/>
            <person name="Barbazuk W.B."/>
            <person name="Barker E."/>
            <person name="Bennetzen J."/>
            <person name="Bezanilla M."/>
            <person name="Blankenship R."/>
            <person name="Cho S.H."/>
            <person name="Dutcher S."/>
            <person name="Estelle M."/>
            <person name="Fawcett J.A."/>
            <person name="Gundlach H."/>
            <person name="Hanada K."/>
            <person name="Heyl A."/>
            <person name="Hicks K.A."/>
            <person name="Hugh J."/>
            <person name="Lohr M."/>
            <person name="Mayer K."/>
            <person name="Melkozernov A."/>
            <person name="Murata T."/>
            <person name="Nelson D."/>
            <person name="Pils B."/>
            <person name="Prigge M."/>
            <person name="Reiss B."/>
            <person name="Renner T."/>
            <person name="Rombauts S."/>
            <person name="Rushton P."/>
            <person name="Sanderfoot A."/>
            <person name="Schween G."/>
            <person name="Shiu S.-H."/>
            <person name="Stueber K."/>
            <person name="Theodoulou F.L."/>
            <person name="Tu H."/>
            <person name="Van de Peer Y."/>
            <person name="Verrier P.J."/>
            <person name="Waters E."/>
            <person name="Wood A."/>
            <person name="Yang L."/>
            <person name="Cove D."/>
            <person name="Cuming A."/>
            <person name="Hasebe M."/>
            <person name="Lucas S."/>
            <person name="Mishler D.B."/>
            <person name="Reski R."/>
            <person name="Grigoriev I."/>
            <person name="Quatrano R.S."/>
            <person name="Boore J.L."/>
        </authorList>
    </citation>
    <scope>NUCLEOTIDE SEQUENCE [LARGE SCALE GENOMIC DNA]</scope>
    <source>
        <strain evidence="3 4">cv. Gransden 2004</strain>
    </source>
</reference>
<dbReference type="Proteomes" id="UP000006727">
    <property type="component" value="Chromosome 14"/>
</dbReference>
<dbReference type="EnsemblPlants" id="Pp3c14_3220V3.2">
    <property type="protein sequence ID" value="PAC:32962623.CDS.1"/>
    <property type="gene ID" value="Pp3c14_3220"/>
</dbReference>
<evidence type="ECO:0000313" key="2">
    <source>
        <dbReference type="EMBL" id="PNR40536.1"/>
    </source>
</evidence>
<feature type="transmembrane region" description="Helical" evidence="1">
    <location>
        <begin position="22"/>
        <end position="42"/>
    </location>
</feature>
<keyword evidence="1" id="KW-1133">Transmembrane helix</keyword>
<keyword evidence="4" id="KW-1185">Reference proteome</keyword>